<dbReference type="Gene3D" id="3.90.550.10">
    <property type="entry name" value="Spore Coat Polysaccharide Biosynthesis Protein SpsA, Chain A"/>
    <property type="match status" value="1"/>
</dbReference>
<protein>
    <submittedName>
        <fullName evidence="2">Glycosyltransferase family 2 protein</fullName>
    </submittedName>
</protein>
<proteinExistence type="predicted"/>
<comment type="caution">
    <text evidence="2">The sequence shown here is derived from an EMBL/GenBank/DDBJ whole genome shotgun (WGS) entry which is preliminary data.</text>
</comment>
<evidence type="ECO:0000259" key="1">
    <source>
        <dbReference type="Pfam" id="PF00535"/>
    </source>
</evidence>
<dbReference type="EMBL" id="VULT01000014">
    <property type="protein sequence ID" value="MSS18005.1"/>
    <property type="molecule type" value="Genomic_DNA"/>
</dbReference>
<keyword evidence="3" id="KW-1185">Reference proteome</keyword>
<evidence type="ECO:0000313" key="2">
    <source>
        <dbReference type="EMBL" id="MSS18005.1"/>
    </source>
</evidence>
<reference evidence="2 3" key="1">
    <citation type="submission" date="2019-08" db="EMBL/GenBank/DDBJ databases">
        <title>In-depth cultivation of the pig gut microbiome towards novel bacterial diversity and tailored functional studies.</title>
        <authorList>
            <person name="Wylensek D."/>
            <person name="Hitch T.C.A."/>
            <person name="Clavel T."/>
        </authorList>
    </citation>
    <scope>NUCLEOTIDE SEQUENCE [LARGE SCALE GENOMIC DNA]</scope>
    <source>
        <strain evidence="2 3">Oil-RF-744-WCA-WT-10</strain>
    </source>
</reference>
<gene>
    <name evidence="2" type="ORF">FYJ29_09585</name>
</gene>
<dbReference type="Pfam" id="PF00535">
    <property type="entry name" value="Glycos_transf_2"/>
    <property type="match status" value="1"/>
</dbReference>
<evidence type="ECO:0000313" key="3">
    <source>
        <dbReference type="Proteomes" id="UP000483362"/>
    </source>
</evidence>
<dbReference type="PANTHER" id="PTHR43685">
    <property type="entry name" value="GLYCOSYLTRANSFERASE"/>
    <property type="match status" value="1"/>
</dbReference>
<dbReference type="Proteomes" id="UP000483362">
    <property type="component" value="Unassembled WGS sequence"/>
</dbReference>
<accession>A0A6L5XE43</accession>
<organism evidence="2 3">
    <name type="scientific">Sodaliphilus pleomorphus</name>
    <dbReference type="NCBI Taxonomy" id="2606626"/>
    <lineage>
        <taxon>Bacteria</taxon>
        <taxon>Pseudomonadati</taxon>
        <taxon>Bacteroidota</taxon>
        <taxon>Bacteroidia</taxon>
        <taxon>Bacteroidales</taxon>
        <taxon>Muribaculaceae</taxon>
        <taxon>Sodaliphilus</taxon>
    </lineage>
</organism>
<feature type="domain" description="Glycosyltransferase 2-like" evidence="1">
    <location>
        <begin position="5"/>
        <end position="125"/>
    </location>
</feature>
<sequence length="309" mass="35060">MERMSIVIPVYNRAQVVQRTLASVLAQTFRPVQVVLVDNCSTDSTLHVLNDFKARYSACDFEVIVTQEEQHTAGAARNRGFTEAGGDWVMFFDSDDEMHPRLVERYMSKLKGNDIVAVKARLHKADGSYSNLAFATRDILANQIIHSILGTQRYCVRSKFVAQAGLWDDSLASWNDWELGVRMLLKHPKMAFIDDTLVTINESGKDSITGTGFGPKHGQWEQVIDQVEREIAESHVTDRDRYLRLLDYKRVVLAAHYSREGHDDWAQALYSQAMARLGSKWLTRAVVPMLYGRIKRGKRGSGQIARIII</sequence>
<dbReference type="InterPro" id="IPR029044">
    <property type="entry name" value="Nucleotide-diphossugar_trans"/>
</dbReference>
<keyword evidence="2" id="KW-0808">Transferase</keyword>
<dbReference type="AlphaFoldDB" id="A0A6L5XE43"/>
<dbReference type="CDD" id="cd00761">
    <property type="entry name" value="Glyco_tranf_GTA_type"/>
    <property type="match status" value="1"/>
</dbReference>
<dbReference type="PANTHER" id="PTHR43685:SF2">
    <property type="entry name" value="GLYCOSYLTRANSFERASE 2-LIKE DOMAIN-CONTAINING PROTEIN"/>
    <property type="match status" value="1"/>
</dbReference>
<dbReference type="InterPro" id="IPR050834">
    <property type="entry name" value="Glycosyltransf_2"/>
</dbReference>
<dbReference type="SUPFAM" id="SSF53448">
    <property type="entry name" value="Nucleotide-diphospho-sugar transferases"/>
    <property type="match status" value="1"/>
</dbReference>
<dbReference type="InterPro" id="IPR001173">
    <property type="entry name" value="Glyco_trans_2-like"/>
</dbReference>
<name>A0A6L5XE43_9BACT</name>
<dbReference type="GO" id="GO:0016740">
    <property type="term" value="F:transferase activity"/>
    <property type="evidence" value="ECO:0007669"/>
    <property type="project" value="UniProtKB-KW"/>
</dbReference>